<dbReference type="Pfam" id="PF07739">
    <property type="entry name" value="TipAS"/>
    <property type="match status" value="1"/>
</dbReference>
<organism evidence="3 4">
    <name type="scientific">Gemmatimonas aurantiaca</name>
    <dbReference type="NCBI Taxonomy" id="173480"/>
    <lineage>
        <taxon>Bacteria</taxon>
        <taxon>Pseudomonadati</taxon>
        <taxon>Gemmatimonadota</taxon>
        <taxon>Gemmatimonadia</taxon>
        <taxon>Gemmatimonadales</taxon>
        <taxon>Gemmatimonadaceae</taxon>
        <taxon>Gemmatimonas</taxon>
    </lineage>
</organism>
<evidence type="ECO:0000313" key="4">
    <source>
        <dbReference type="Proteomes" id="UP000264071"/>
    </source>
</evidence>
<dbReference type="InterPro" id="IPR000551">
    <property type="entry name" value="MerR-type_HTH_dom"/>
</dbReference>
<dbReference type="SUPFAM" id="SSF46955">
    <property type="entry name" value="Putative DNA-binding domain"/>
    <property type="match status" value="1"/>
</dbReference>
<evidence type="ECO:0000259" key="2">
    <source>
        <dbReference type="PROSITE" id="PS50937"/>
    </source>
</evidence>
<dbReference type="PROSITE" id="PS50937">
    <property type="entry name" value="HTH_MERR_2"/>
    <property type="match status" value="1"/>
</dbReference>
<evidence type="ECO:0000256" key="1">
    <source>
        <dbReference type="ARBA" id="ARBA00023125"/>
    </source>
</evidence>
<proteinExistence type="predicted"/>
<dbReference type="PANTHER" id="PTHR30204">
    <property type="entry name" value="REDOX-CYCLING DRUG-SENSING TRANSCRIPTIONAL ACTIVATOR SOXR"/>
    <property type="match status" value="1"/>
</dbReference>
<protein>
    <submittedName>
        <fullName evidence="3">MerR family transcriptional regulator</fullName>
    </submittedName>
</protein>
<dbReference type="InterPro" id="IPR009061">
    <property type="entry name" value="DNA-bd_dom_put_sf"/>
</dbReference>
<dbReference type="PRINTS" id="PR00040">
    <property type="entry name" value="HTHMERR"/>
</dbReference>
<sequence>MSSSRFPRCPMLQASTPPLKVGALASQTGLSVRTLHHYDEIGLLVPSQRTPAGHRLYTYEDVQRLQQIQSLRATGFPLDEIRRLLHGAFSAQRVIQLHLDRLQAQLAQTQRLTERLQQLARHLDTATHVPLTELCRIIEATIMMEKYFTPEQLQDIQARGAALGTEKVREVEQAWGEVIPAVRAHMAKGTSADDPDLQALAVRWRELVNAFTGGNREIAANVRAMYQQEHTQINAVQANTPDPAMFAYMGEVFKKIGGGPG</sequence>
<dbReference type="InterPro" id="IPR047057">
    <property type="entry name" value="MerR_fam"/>
</dbReference>
<accession>A0A3D4VBZ0</accession>
<gene>
    <name evidence="3" type="ORF">DGD08_11605</name>
</gene>
<dbReference type="GO" id="GO:0003677">
    <property type="term" value="F:DNA binding"/>
    <property type="evidence" value="ECO:0007669"/>
    <property type="project" value="UniProtKB-KW"/>
</dbReference>
<comment type="caution">
    <text evidence="3">The sequence shown here is derived from an EMBL/GenBank/DDBJ whole genome shotgun (WGS) entry which is preliminary data.</text>
</comment>
<dbReference type="GO" id="GO:0003700">
    <property type="term" value="F:DNA-binding transcription factor activity"/>
    <property type="evidence" value="ECO:0007669"/>
    <property type="project" value="InterPro"/>
</dbReference>
<dbReference type="Pfam" id="PF13411">
    <property type="entry name" value="MerR_1"/>
    <property type="match status" value="1"/>
</dbReference>
<dbReference type="CDD" id="cd01106">
    <property type="entry name" value="HTH_TipAL-Mta"/>
    <property type="match status" value="1"/>
</dbReference>
<dbReference type="PANTHER" id="PTHR30204:SF90">
    <property type="entry name" value="HTH-TYPE TRANSCRIPTIONAL ACTIVATOR MTA"/>
    <property type="match status" value="1"/>
</dbReference>
<dbReference type="SMART" id="SM00422">
    <property type="entry name" value="HTH_MERR"/>
    <property type="match status" value="1"/>
</dbReference>
<dbReference type="AlphaFoldDB" id="A0A3D4VBZ0"/>
<dbReference type="EMBL" id="DPIY01000010">
    <property type="protein sequence ID" value="HCT57837.1"/>
    <property type="molecule type" value="Genomic_DNA"/>
</dbReference>
<dbReference type="PROSITE" id="PS00552">
    <property type="entry name" value="HTH_MERR_1"/>
    <property type="match status" value="1"/>
</dbReference>
<keyword evidence="1" id="KW-0238">DNA-binding</keyword>
<dbReference type="InterPro" id="IPR012925">
    <property type="entry name" value="TipAS_dom"/>
</dbReference>
<dbReference type="Gene3D" id="1.10.1660.10">
    <property type="match status" value="1"/>
</dbReference>
<evidence type="ECO:0000313" key="3">
    <source>
        <dbReference type="EMBL" id="HCT57837.1"/>
    </source>
</evidence>
<dbReference type="Proteomes" id="UP000264071">
    <property type="component" value="Unassembled WGS sequence"/>
</dbReference>
<name>A0A3D4VBZ0_9BACT</name>
<feature type="domain" description="HTH merR-type" evidence="2">
    <location>
        <begin position="18"/>
        <end position="87"/>
    </location>
</feature>
<reference evidence="3 4" key="1">
    <citation type="journal article" date="2018" name="Nat. Biotechnol.">
        <title>A standardized bacterial taxonomy based on genome phylogeny substantially revises the tree of life.</title>
        <authorList>
            <person name="Parks D.H."/>
            <person name="Chuvochina M."/>
            <person name="Waite D.W."/>
            <person name="Rinke C."/>
            <person name="Skarshewski A."/>
            <person name="Chaumeil P.A."/>
            <person name="Hugenholtz P."/>
        </authorList>
    </citation>
    <scope>NUCLEOTIDE SEQUENCE [LARGE SCALE GENOMIC DNA]</scope>
    <source>
        <strain evidence="3">UBA8844</strain>
    </source>
</reference>